<keyword evidence="3 5" id="KW-1133">Transmembrane helix</keyword>
<feature type="transmembrane region" description="Helical" evidence="5">
    <location>
        <begin position="177"/>
        <end position="202"/>
    </location>
</feature>
<feature type="transmembrane region" description="Helical" evidence="5">
    <location>
        <begin position="403"/>
        <end position="427"/>
    </location>
</feature>
<dbReference type="InterPro" id="IPR036259">
    <property type="entry name" value="MFS_trans_sf"/>
</dbReference>
<dbReference type="PANTHER" id="PTHR11328">
    <property type="entry name" value="MAJOR FACILITATOR SUPERFAMILY DOMAIN-CONTAINING PROTEIN"/>
    <property type="match status" value="1"/>
</dbReference>
<feature type="transmembrane region" description="Helical" evidence="5">
    <location>
        <begin position="40"/>
        <end position="59"/>
    </location>
</feature>
<dbReference type="InterPro" id="IPR001927">
    <property type="entry name" value="Na/Gal_symport"/>
</dbReference>
<feature type="transmembrane region" description="Helical" evidence="5">
    <location>
        <begin position="229"/>
        <end position="254"/>
    </location>
</feature>
<comment type="similarity">
    <text evidence="1">Belongs to the sodium:galactoside symporter (TC 2.A.2) family.</text>
</comment>
<keyword evidence="4 5" id="KW-0472">Membrane</keyword>
<evidence type="ECO:0000256" key="2">
    <source>
        <dbReference type="ARBA" id="ARBA00022692"/>
    </source>
</evidence>
<dbReference type="SUPFAM" id="SSF103473">
    <property type="entry name" value="MFS general substrate transporter"/>
    <property type="match status" value="1"/>
</dbReference>
<feature type="transmembrane region" description="Helical" evidence="5">
    <location>
        <begin position="80"/>
        <end position="99"/>
    </location>
</feature>
<comment type="caution">
    <text evidence="7">The sequence shown here is derived from an EMBL/GenBank/DDBJ whole genome shotgun (WGS) entry which is preliminary data.</text>
</comment>
<proteinExistence type="inferred from homology"/>
<dbReference type="Gene3D" id="1.20.1250.20">
    <property type="entry name" value="MFS general substrate transporter like domains"/>
    <property type="match status" value="2"/>
</dbReference>
<evidence type="ECO:0000256" key="5">
    <source>
        <dbReference type="SAM" id="Phobius"/>
    </source>
</evidence>
<dbReference type="PANTHER" id="PTHR11328:SF24">
    <property type="entry name" value="MAJOR FACILITATOR SUPERFAMILY (MFS) PROFILE DOMAIN-CONTAINING PROTEIN"/>
    <property type="match status" value="1"/>
</dbReference>
<feature type="transmembrane region" description="Helical" evidence="5">
    <location>
        <begin position="294"/>
        <end position="312"/>
    </location>
</feature>
<feature type="domain" description="Major facilitator superfamily (MFS) profile" evidence="6">
    <location>
        <begin position="1"/>
        <end position="426"/>
    </location>
</feature>
<dbReference type="PROSITE" id="PS50850">
    <property type="entry name" value="MFS"/>
    <property type="match status" value="1"/>
</dbReference>
<reference evidence="7 8" key="1">
    <citation type="submission" date="2023-09" db="EMBL/GenBank/DDBJ databases">
        <authorList>
            <person name="Rey-Velasco X."/>
        </authorList>
    </citation>
    <scope>NUCLEOTIDE SEQUENCE [LARGE SCALE GENOMIC DNA]</scope>
    <source>
        <strain evidence="7 8">P117</strain>
    </source>
</reference>
<feature type="transmembrane region" description="Helical" evidence="5">
    <location>
        <begin position="147"/>
        <end position="171"/>
    </location>
</feature>
<accession>A0ABU2ZUL5</accession>
<organism evidence="7 8">
    <name type="scientific">Glaciecola petra</name>
    <dbReference type="NCBI Taxonomy" id="3075602"/>
    <lineage>
        <taxon>Bacteria</taxon>
        <taxon>Pseudomonadati</taxon>
        <taxon>Pseudomonadota</taxon>
        <taxon>Gammaproteobacteria</taxon>
        <taxon>Alteromonadales</taxon>
        <taxon>Alteromonadaceae</taxon>
        <taxon>Glaciecola</taxon>
    </lineage>
</organism>
<dbReference type="RefSeq" id="WP_311368789.1">
    <property type="nucleotide sequence ID" value="NZ_JAVRHX010000002.1"/>
</dbReference>
<dbReference type="EMBL" id="JAVRHX010000002">
    <property type="protein sequence ID" value="MDT0595279.1"/>
    <property type="molecule type" value="Genomic_DNA"/>
</dbReference>
<dbReference type="Proteomes" id="UP001253545">
    <property type="component" value="Unassembled WGS sequence"/>
</dbReference>
<dbReference type="NCBIfam" id="TIGR00792">
    <property type="entry name" value="gph"/>
    <property type="match status" value="1"/>
</dbReference>
<feature type="transmembrane region" description="Helical" evidence="5">
    <location>
        <begin position="111"/>
        <end position="135"/>
    </location>
</feature>
<evidence type="ECO:0000259" key="6">
    <source>
        <dbReference type="PROSITE" id="PS50850"/>
    </source>
</evidence>
<name>A0ABU2ZUL5_9ALTE</name>
<dbReference type="CDD" id="cd17332">
    <property type="entry name" value="MFS_MelB_like"/>
    <property type="match status" value="1"/>
</dbReference>
<evidence type="ECO:0000256" key="1">
    <source>
        <dbReference type="ARBA" id="ARBA00009617"/>
    </source>
</evidence>
<evidence type="ECO:0000256" key="3">
    <source>
        <dbReference type="ARBA" id="ARBA00022989"/>
    </source>
</evidence>
<gene>
    <name evidence="7" type="ORF">RM552_10520</name>
</gene>
<feature type="transmembrane region" description="Helical" evidence="5">
    <location>
        <begin position="360"/>
        <end position="383"/>
    </location>
</feature>
<protein>
    <submittedName>
        <fullName evidence="7">MFS transporter</fullName>
    </submittedName>
</protein>
<dbReference type="InterPro" id="IPR039672">
    <property type="entry name" value="MFS_2"/>
</dbReference>
<evidence type="ECO:0000313" key="7">
    <source>
        <dbReference type="EMBL" id="MDT0595279.1"/>
    </source>
</evidence>
<feature type="transmembrane region" description="Helical" evidence="5">
    <location>
        <begin position="318"/>
        <end position="339"/>
    </location>
</feature>
<dbReference type="InterPro" id="IPR020846">
    <property type="entry name" value="MFS_dom"/>
</dbReference>
<sequence length="448" mass="49504">MSELKIKEKIGYAMGDVASNFYWRVFDAFLFIFYTDVFGLSPAAVGTLMLVTRLIDAFSDPLMGTLADRTNTRFGKFRPYLLWGIMPIAAAGVLLFTVPDLDDSGKLVWAYATYIFMMLAYTFINLPYGALLGVVTQDTQSRTSLSSFRFIGASLGGTLVAFMTPELVAYLGGENEILGWQLTMTLYGFITAILFSTTFFSVKERIAPPKNQTVSFVQDLKDLSQNKPWLVLFGLALIIMLTISIRSSVGTYYFKYVVEREDLIGTFTAVFLISFGVGAAITPILTKYVDKKRLLLILMSLVTLFSVLFYFVPSGDTVLVFILQIAIGLCLGPKSPLVFSMYADTADYSEWKNGRRSTAMIFAAAAFSQKLGGAIAGATIGYVLSSLGYVANAEQSPDSLLGIVLLISIIPGFFALLSVFMITRYSLSNDELIRCQKVLDERRSDPNY</sequence>
<dbReference type="Pfam" id="PF13347">
    <property type="entry name" value="MFS_2"/>
    <property type="match status" value="1"/>
</dbReference>
<evidence type="ECO:0000256" key="4">
    <source>
        <dbReference type="ARBA" id="ARBA00023136"/>
    </source>
</evidence>
<evidence type="ECO:0000313" key="8">
    <source>
        <dbReference type="Proteomes" id="UP001253545"/>
    </source>
</evidence>
<keyword evidence="8" id="KW-1185">Reference proteome</keyword>
<feature type="transmembrane region" description="Helical" evidence="5">
    <location>
        <begin position="266"/>
        <end position="285"/>
    </location>
</feature>
<keyword evidence="2 5" id="KW-0812">Transmembrane</keyword>